<evidence type="ECO:0000313" key="2">
    <source>
        <dbReference type="EMBL" id="CAH1991295.1"/>
    </source>
</evidence>
<feature type="transmembrane region" description="Helical" evidence="1">
    <location>
        <begin position="64"/>
        <end position="84"/>
    </location>
</feature>
<keyword evidence="1" id="KW-1133">Transmembrane helix</keyword>
<name>A0A9P0LE27_ACAOB</name>
<evidence type="ECO:0000313" key="3">
    <source>
        <dbReference type="Proteomes" id="UP001152888"/>
    </source>
</evidence>
<proteinExistence type="predicted"/>
<keyword evidence="3" id="KW-1185">Reference proteome</keyword>
<sequence length="112" mass="13438">MYRTQPMHTNLQKNSPFREMMNFCMFKLMENGNMDRLRKYWDARKPICIQAAKKKEIHVNLKEFSCGLIALCYGVCFSLVFMLIELVMYSHVWIAIKHMFRGTFGYLYPYTD</sequence>
<dbReference type="OrthoDB" id="413361at2759"/>
<dbReference type="SUPFAM" id="SSF53850">
    <property type="entry name" value="Periplasmic binding protein-like II"/>
    <property type="match status" value="1"/>
</dbReference>
<keyword evidence="1" id="KW-0812">Transmembrane</keyword>
<gene>
    <name evidence="2" type="ORF">ACAOBT_LOCUS20167</name>
</gene>
<dbReference type="AlphaFoldDB" id="A0A9P0LE27"/>
<dbReference type="EMBL" id="CAKOFQ010007109">
    <property type="protein sequence ID" value="CAH1991295.1"/>
    <property type="molecule type" value="Genomic_DNA"/>
</dbReference>
<comment type="caution">
    <text evidence="2">The sequence shown here is derived from an EMBL/GenBank/DDBJ whole genome shotgun (WGS) entry which is preliminary data.</text>
</comment>
<protein>
    <submittedName>
        <fullName evidence="2">Uncharacterized protein</fullName>
    </submittedName>
</protein>
<evidence type="ECO:0000256" key="1">
    <source>
        <dbReference type="SAM" id="Phobius"/>
    </source>
</evidence>
<dbReference type="Proteomes" id="UP001152888">
    <property type="component" value="Unassembled WGS sequence"/>
</dbReference>
<accession>A0A9P0LE27</accession>
<keyword evidence="1" id="KW-0472">Membrane</keyword>
<reference evidence="2" key="1">
    <citation type="submission" date="2022-03" db="EMBL/GenBank/DDBJ databases">
        <authorList>
            <person name="Sayadi A."/>
        </authorList>
    </citation>
    <scope>NUCLEOTIDE SEQUENCE</scope>
</reference>
<organism evidence="2 3">
    <name type="scientific">Acanthoscelides obtectus</name>
    <name type="common">Bean weevil</name>
    <name type="synonym">Bruchus obtectus</name>
    <dbReference type="NCBI Taxonomy" id="200917"/>
    <lineage>
        <taxon>Eukaryota</taxon>
        <taxon>Metazoa</taxon>
        <taxon>Ecdysozoa</taxon>
        <taxon>Arthropoda</taxon>
        <taxon>Hexapoda</taxon>
        <taxon>Insecta</taxon>
        <taxon>Pterygota</taxon>
        <taxon>Neoptera</taxon>
        <taxon>Endopterygota</taxon>
        <taxon>Coleoptera</taxon>
        <taxon>Polyphaga</taxon>
        <taxon>Cucujiformia</taxon>
        <taxon>Chrysomeloidea</taxon>
        <taxon>Chrysomelidae</taxon>
        <taxon>Bruchinae</taxon>
        <taxon>Bruchini</taxon>
        <taxon>Acanthoscelides</taxon>
    </lineage>
</organism>